<dbReference type="OrthoDB" id="9801785at2"/>
<evidence type="ECO:0000256" key="6">
    <source>
        <dbReference type="ARBA" id="ARBA00018569"/>
    </source>
</evidence>
<evidence type="ECO:0000256" key="8">
    <source>
        <dbReference type="ARBA" id="ARBA00023144"/>
    </source>
</evidence>
<evidence type="ECO:0000256" key="2">
    <source>
        <dbReference type="ARBA" id="ARBA00001911"/>
    </source>
</evidence>
<evidence type="ECO:0000256" key="5">
    <source>
        <dbReference type="ARBA" id="ARBA00013189"/>
    </source>
</evidence>
<dbReference type="GO" id="GO:0005829">
    <property type="term" value="C:cytosol"/>
    <property type="evidence" value="ECO:0007669"/>
    <property type="project" value="TreeGrafter"/>
</dbReference>
<comment type="pathway">
    <text evidence="3 10">Carbohydrate metabolism; galactose metabolism.</text>
</comment>
<dbReference type="RefSeq" id="WP_126701134.1">
    <property type="nucleotide sequence ID" value="NZ_RWKW01000063.1"/>
</dbReference>
<dbReference type="GO" id="GO:0003978">
    <property type="term" value="F:UDP-glucose 4-epimerase activity"/>
    <property type="evidence" value="ECO:0007669"/>
    <property type="project" value="UniProtKB-UniRule"/>
</dbReference>
<keyword evidence="9 10" id="KW-0413">Isomerase</keyword>
<dbReference type="Pfam" id="PF01370">
    <property type="entry name" value="Epimerase"/>
    <property type="match status" value="1"/>
</dbReference>
<proteinExistence type="inferred from homology"/>
<keyword evidence="7 10" id="KW-0520">NAD</keyword>
<dbReference type="PANTHER" id="PTHR43725">
    <property type="entry name" value="UDP-GLUCOSE 4-EPIMERASE"/>
    <property type="match status" value="1"/>
</dbReference>
<sequence length="346" mass="38222">MRILVTGGAGYIGTHTLIVLLRERHDVLVVDNFSSGSPEALDRVRQLANADFEVFEADLRDSVRLNESFAVFRPEAVIHFAGLKAVAESVEKPLDYYSQNVAGSIELLKAMERHNCLRIVFSSSASVYGIAEYLPFDEDHRIKPMSPYGRSKYFTEELIRDWVASKSDASAVLLRYFNPVGAHASGMIGEDPSSVPSNLLPHIAQVAAGELAELTVFGGDYDTRDGTGERDFIHVEDLARAHLAAVESATNGRCCEAINVGTGQGVTVLEMIECFARASGRKIPYRITSRRSGDVARSIAGVTKAKRLLNWRAELGIDEMCESAWRWQSRSPFGYTTEQVRATDER</sequence>
<dbReference type="NCBIfam" id="TIGR01179">
    <property type="entry name" value="galE"/>
    <property type="match status" value="1"/>
</dbReference>
<organism evidence="12 13">
    <name type="scientific">Aquibium carbonis</name>
    <dbReference type="NCBI Taxonomy" id="2495581"/>
    <lineage>
        <taxon>Bacteria</taxon>
        <taxon>Pseudomonadati</taxon>
        <taxon>Pseudomonadota</taxon>
        <taxon>Alphaproteobacteria</taxon>
        <taxon>Hyphomicrobiales</taxon>
        <taxon>Phyllobacteriaceae</taxon>
        <taxon>Aquibium</taxon>
    </lineage>
</organism>
<dbReference type="GO" id="GO:0006012">
    <property type="term" value="P:galactose metabolic process"/>
    <property type="evidence" value="ECO:0007669"/>
    <property type="project" value="UniProtKB-UniPathway"/>
</dbReference>
<dbReference type="InterPro" id="IPR005886">
    <property type="entry name" value="UDP_G4E"/>
</dbReference>
<keyword evidence="10" id="KW-0119">Carbohydrate metabolism</keyword>
<reference evidence="12 13" key="1">
    <citation type="submission" date="2018-12" db="EMBL/GenBank/DDBJ databases">
        <title>Mesorhizobium carbonis sp. nov., isolated from coal mine water.</title>
        <authorList>
            <person name="Xin W."/>
            <person name="Xu Z."/>
            <person name="Xiang F."/>
            <person name="Zhang J."/>
            <person name="Xi L."/>
            <person name="Liu J."/>
        </authorList>
    </citation>
    <scope>NUCLEOTIDE SEQUENCE [LARGE SCALE GENOMIC DNA]</scope>
    <source>
        <strain evidence="12 13">B2.3</strain>
    </source>
</reference>
<dbReference type="Proteomes" id="UP000278398">
    <property type="component" value="Unassembled WGS sequence"/>
</dbReference>
<dbReference type="SUPFAM" id="SSF51735">
    <property type="entry name" value="NAD(P)-binding Rossmann-fold domains"/>
    <property type="match status" value="1"/>
</dbReference>
<dbReference type="PANTHER" id="PTHR43725:SF47">
    <property type="entry name" value="UDP-GLUCOSE 4-EPIMERASE"/>
    <property type="match status" value="1"/>
</dbReference>
<dbReference type="EMBL" id="RWKW01000063">
    <property type="protein sequence ID" value="RST85176.1"/>
    <property type="molecule type" value="Genomic_DNA"/>
</dbReference>
<keyword evidence="8" id="KW-0299">Galactose metabolism</keyword>
<dbReference type="UniPathway" id="UPA00214"/>
<evidence type="ECO:0000259" key="11">
    <source>
        <dbReference type="Pfam" id="PF01370"/>
    </source>
</evidence>
<keyword evidence="13" id="KW-1185">Reference proteome</keyword>
<comment type="similarity">
    <text evidence="4 10">Belongs to the NAD(P)-dependent epimerase/dehydratase family.</text>
</comment>
<dbReference type="Gene3D" id="3.90.25.10">
    <property type="entry name" value="UDP-galactose 4-epimerase, domain 1"/>
    <property type="match status" value="1"/>
</dbReference>
<name>A0A3R9YDK9_9HYPH</name>
<evidence type="ECO:0000256" key="3">
    <source>
        <dbReference type="ARBA" id="ARBA00004947"/>
    </source>
</evidence>
<dbReference type="Gene3D" id="3.40.50.720">
    <property type="entry name" value="NAD(P)-binding Rossmann-like Domain"/>
    <property type="match status" value="1"/>
</dbReference>
<comment type="subunit">
    <text evidence="10">Homodimer.</text>
</comment>
<accession>A0A3R9YDK9</accession>
<evidence type="ECO:0000256" key="9">
    <source>
        <dbReference type="ARBA" id="ARBA00023235"/>
    </source>
</evidence>
<comment type="cofactor">
    <cofactor evidence="2 10">
        <name>NAD(+)</name>
        <dbReference type="ChEBI" id="CHEBI:57540"/>
    </cofactor>
</comment>
<protein>
    <recommendedName>
        <fullName evidence="6 10">UDP-glucose 4-epimerase</fullName>
        <ecNumber evidence="5 10">5.1.3.2</ecNumber>
    </recommendedName>
</protein>
<evidence type="ECO:0000313" key="12">
    <source>
        <dbReference type="EMBL" id="RST85176.1"/>
    </source>
</evidence>
<gene>
    <name evidence="12" type="primary">galE</name>
    <name evidence="12" type="ORF">EJC49_17005</name>
</gene>
<evidence type="ECO:0000313" key="13">
    <source>
        <dbReference type="Proteomes" id="UP000278398"/>
    </source>
</evidence>
<feature type="domain" description="NAD-dependent epimerase/dehydratase" evidence="11">
    <location>
        <begin position="3"/>
        <end position="261"/>
    </location>
</feature>
<evidence type="ECO:0000256" key="10">
    <source>
        <dbReference type="RuleBase" id="RU366046"/>
    </source>
</evidence>
<evidence type="ECO:0000256" key="4">
    <source>
        <dbReference type="ARBA" id="ARBA00007637"/>
    </source>
</evidence>
<evidence type="ECO:0000256" key="7">
    <source>
        <dbReference type="ARBA" id="ARBA00023027"/>
    </source>
</evidence>
<dbReference type="InterPro" id="IPR001509">
    <property type="entry name" value="Epimerase_deHydtase"/>
</dbReference>
<dbReference type="AlphaFoldDB" id="A0A3R9YDK9"/>
<dbReference type="InterPro" id="IPR036291">
    <property type="entry name" value="NAD(P)-bd_dom_sf"/>
</dbReference>
<dbReference type="EC" id="5.1.3.2" evidence="5 10"/>
<comment type="catalytic activity">
    <reaction evidence="1 10">
        <text>UDP-alpha-D-glucose = UDP-alpha-D-galactose</text>
        <dbReference type="Rhea" id="RHEA:22168"/>
        <dbReference type="ChEBI" id="CHEBI:58885"/>
        <dbReference type="ChEBI" id="CHEBI:66914"/>
        <dbReference type="EC" id="5.1.3.2"/>
    </reaction>
</comment>
<comment type="caution">
    <text evidence="12">The sequence shown here is derived from an EMBL/GenBank/DDBJ whole genome shotgun (WGS) entry which is preliminary data.</text>
</comment>
<dbReference type="CDD" id="cd05247">
    <property type="entry name" value="UDP_G4E_1_SDR_e"/>
    <property type="match status" value="1"/>
</dbReference>
<evidence type="ECO:0000256" key="1">
    <source>
        <dbReference type="ARBA" id="ARBA00000083"/>
    </source>
</evidence>